<evidence type="ECO:0000256" key="8">
    <source>
        <dbReference type="ARBA" id="ARBA00022833"/>
    </source>
</evidence>
<evidence type="ECO:0000313" key="18">
    <source>
        <dbReference type="EMBL" id="ATP57300.1"/>
    </source>
</evidence>
<keyword evidence="5 15" id="KW-0645">Protease</keyword>
<dbReference type="FunFam" id="3.40.390.10:FF:000009">
    <property type="entry name" value="Oligopeptidase A"/>
    <property type="match status" value="1"/>
</dbReference>
<dbReference type="SUPFAM" id="SSF55486">
    <property type="entry name" value="Metalloproteases ('zincins'), catalytic domain"/>
    <property type="match status" value="1"/>
</dbReference>
<dbReference type="OrthoDB" id="9773538at2"/>
<evidence type="ECO:0000259" key="17">
    <source>
        <dbReference type="Pfam" id="PF01432"/>
    </source>
</evidence>
<name>A0A2D1U6R6_9SPHI</name>
<dbReference type="InterPro" id="IPR024077">
    <property type="entry name" value="Neurolysin/TOP_dom2"/>
</dbReference>
<dbReference type="PANTHER" id="PTHR43660">
    <property type="entry name" value="DIPEPTIDYL CARBOXYPEPTIDASE"/>
    <property type="match status" value="1"/>
</dbReference>
<keyword evidence="8 15" id="KW-0862">Zinc</keyword>
<evidence type="ECO:0000256" key="4">
    <source>
        <dbReference type="ARBA" id="ARBA00022645"/>
    </source>
</evidence>
<proteinExistence type="inferred from homology"/>
<evidence type="ECO:0000256" key="10">
    <source>
        <dbReference type="ARBA" id="ARBA00052506"/>
    </source>
</evidence>
<evidence type="ECO:0000256" key="15">
    <source>
        <dbReference type="RuleBase" id="RU003435"/>
    </source>
</evidence>
<keyword evidence="3" id="KW-0963">Cytoplasm</keyword>
<dbReference type="InterPro" id="IPR001567">
    <property type="entry name" value="Pept_M3A_M3B_dom"/>
</dbReference>
<accession>A0A2D1U6R6</accession>
<evidence type="ECO:0000256" key="14">
    <source>
        <dbReference type="ARBA" id="ARBA00075608"/>
    </source>
</evidence>
<keyword evidence="19" id="KW-1185">Reference proteome</keyword>
<dbReference type="GO" id="GO:0046872">
    <property type="term" value="F:metal ion binding"/>
    <property type="evidence" value="ECO:0007669"/>
    <property type="project" value="UniProtKB-UniRule"/>
</dbReference>
<keyword evidence="7 15" id="KW-0378">Hydrolase</keyword>
<sequence>MKTSFKIPLVAMLAILTSCQNNGKKNTTDDTASSSSNPFLNQSKLPYQAPDFDHIKDSDFKPAFTEGMRIHLEEIQKIANNTETPTFENTLVAMEKSGEMLTRVNRIFGLLTGANTNDDLQKLQEEIAPKLAAHQDAISLNPELFKRIESIYNTREKLKLDQESKRLITYYYQAFVLAGAKLSETDKTTLKKLNEQEASLSAKFSNQLLAAAKTGALVVNDKSELAGLSEGELAAAAQAAKANKLDGKWLLPLQNTTQQPSLQMLSNRTTRQKLFDASWNRAERNDTNDTRKAIVEIAKIRAEKAKLIGFPNYAAWKLQDQMAKTPEAVESFFSKLVPSATAKAKAEAADIQSIIDQQKGGFKVEPYDWNYYAEQVRKAKYDLDENQIKPYFELNKVLENGVFYAATQLYGITFKERTDLPVYHKDVKVYELFDKDQTTIGLFYCDYFKRDNKSGGAWMDNMVGQSKLLGTKPVIFNVCNFTKPAAGQPALISFDDVTTMFHEFGHALHGFFANQQYPSLSGANVARDFVEFPSQFNEHWAINPTVFKNYAVHYKTGEPMPQTLIDKIKKAGTFNQGYALTEVLAAAALDMQWHKLSAADPLQDADKFEISALQKTHLDLSYVPSRYRSSYFLHIWGNGYAAGYYAYLWTEMLDHDAFSWFEENGGLTRANGQRFRDMILSKGNTEDYGKMFRDFRGHDPNISAMQKYRGLVTK</sequence>
<comment type="similarity">
    <text evidence="2 15">Belongs to the peptidase M3 family.</text>
</comment>
<dbReference type="Gene3D" id="1.10.1370.40">
    <property type="match status" value="1"/>
</dbReference>
<keyword evidence="4" id="KW-0121">Carboxypeptidase</keyword>
<dbReference type="PANTHER" id="PTHR43660:SF1">
    <property type="entry name" value="DIPEPTIDYL CARBOXYPEPTIDASE"/>
    <property type="match status" value="1"/>
</dbReference>
<dbReference type="FunFam" id="1.10.1370.40:FF:000001">
    <property type="entry name" value="Dipeptidyl carboxypeptidase II"/>
    <property type="match status" value="1"/>
</dbReference>
<evidence type="ECO:0000256" key="16">
    <source>
        <dbReference type="SAM" id="MobiDB-lite"/>
    </source>
</evidence>
<dbReference type="InterPro" id="IPR034005">
    <property type="entry name" value="M3A_DCP"/>
</dbReference>
<protein>
    <recommendedName>
        <fullName evidence="13">Dipeptidyl carboxypeptidase</fullName>
        <ecNumber evidence="12">3.4.15.5</ecNumber>
    </recommendedName>
    <alternativeName>
        <fullName evidence="14">Peptidyl-dipeptidase Dcp</fullName>
    </alternativeName>
</protein>
<evidence type="ECO:0000256" key="9">
    <source>
        <dbReference type="ARBA" id="ARBA00023049"/>
    </source>
</evidence>
<dbReference type="GO" id="GO:0004222">
    <property type="term" value="F:metalloendopeptidase activity"/>
    <property type="evidence" value="ECO:0007669"/>
    <property type="project" value="InterPro"/>
</dbReference>
<comment type="function">
    <text evidence="11">Removes dipeptides from the C-termini of N-blocked tripeptides, tetrapeptides and larger peptides.</text>
</comment>
<comment type="subcellular location">
    <subcellularLocation>
        <location evidence="1">Cytoplasm</location>
    </subcellularLocation>
</comment>
<dbReference type="Gene3D" id="1.10.1370.10">
    <property type="entry name" value="Neurolysin, domain 3"/>
    <property type="match status" value="1"/>
</dbReference>
<dbReference type="Gene3D" id="3.40.390.10">
    <property type="entry name" value="Collagenase (Catalytic Domain)"/>
    <property type="match status" value="1"/>
</dbReference>
<comment type="catalytic activity">
    <reaction evidence="10">
        <text>Hydrolysis of unblocked, C-terminal dipeptides from oligopeptides, with broad specificity. Does not hydrolyze bonds in which P1' is Pro, or both P1 and P1' are Gly.</text>
        <dbReference type="EC" id="3.4.15.5"/>
    </reaction>
</comment>
<dbReference type="Pfam" id="PF01432">
    <property type="entry name" value="Peptidase_M3"/>
    <property type="match status" value="1"/>
</dbReference>
<dbReference type="AlphaFoldDB" id="A0A2D1U6R6"/>
<dbReference type="InterPro" id="IPR024079">
    <property type="entry name" value="MetalloPept_cat_dom_sf"/>
</dbReference>
<feature type="region of interest" description="Disordered" evidence="16">
    <location>
        <begin position="23"/>
        <end position="43"/>
    </location>
</feature>
<evidence type="ECO:0000256" key="3">
    <source>
        <dbReference type="ARBA" id="ARBA00022490"/>
    </source>
</evidence>
<evidence type="ECO:0000256" key="12">
    <source>
        <dbReference type="ARBA" id="ARBA00066668"/>
    </source>
</evidence>
<dbReference type="RefSeq" id="WP_099439227.1">
    <property type="nucleotide sequence ID" value="NZ_CP024091.1"/>
</dbReference>
<dbReference type="GO" id="GO:0004180">
    <property type="term" value="F:carboxypeptidase activity"/>
    <property type="evidence" value="ECO:0007669"/>
    <property type="project" value="UniProtKB-KW"/>
</dbReference>
<dbReference type="EMBL" id="CP024091">
    <property type="protein sequence ID" value="ATP57300.1"/>
    <property type="molecule type" value="Genomic_DNA"/>
</dbReference>
<dbReference type="GO" id="GO:0006508">
    <property type="term" value="P:proteolysis"/>
    <property type="evidence" value="ECO:0007669"/>
    <property type="project" value="UniProtKB-KW"/>
</dbReference>
<dbReference type="KEGG" id="pgs:CPT03_12865"/>
<evidence type="ECO:0000256" key="5">
    <source>
        <dbReference type="ARBA" id="ARBA00022670"/>
    </source>
</evidence>
<evidence type="ECO:0000256" key="6">
    <source>
        <dbReference type="ARBA" id="ARBA00022723"/>
    </source>
</evidence>
<dbReference type="GO" id="GO:0008241">
    <property type="term" value="F:peptidyl-dipeptidase activity"/>
    <property type="evidence" value="ECO:0007669"/>
    <property type="project" value="UniProtKB-EC"/>
</dbReference>
<evidence type="ECO:0000256" key="2">
    <source>
        <dbReference type="ARBA" id="ARBA00006040"/>
    </source>
</evidence>
<evidence type="ECO:0000256" key="7">
    <source>
        <dbReference type="ARBA" id="ARBA00022801"/>
    </source>
</evidence>
<evidence type="ECO:0000256" key="1">
    <source>
        <dbReference type="ARBA" id="ARBA00004496"/>
    </source>
</evidence>
<keyword evidence="9 15" id="KW-0482">Metalloprotease</keyword>
<dbReference type="InterPro" id="IPR045090">
    <property type="entry name" value="Pept_M3A_M3B"/>
</dbReference>
<dbReference type="CDD" id="cd06456">
    <property type="entry name" value="M3A_DCP"/>
    <property type="match status" value="1"/>
</dbReference>
<evidence type="ECO:0000256" key="13">
    <source>
        <dbReference type="ARBA" id="ARBA00070755"/>
    </source>
</evidence>
<evidence type="ECO:0000256" key="11">
    <source>
        <dbReference type="ARBA" id="ARBA00054529"/>
    </source>
</evidence>
<organism evidence="18 19">
    <name type="scientific">Pedobacter ginsengisoli</name>
    <dbReference type="NCBI Taxonomy" id="363852"/>
    <lineage>
        <taxon>Bacteria</taxon>
        <taxon>Pseudomonadati</taxon>
        <taxon>Bacteroidota</taxon>
        <taxon>Sphingobacteriia</taxon>
        <taxon>Sphingobacteriales</taxon>
        <taxon>Sphingobacteriaceae</taxon>
        <taxon>Pedobacter</taxon>
    </lineage>
</organism>
<dbReference type="Proteomes" id="UP000223749">
    <property type="component" value="Chromosome"/>
</dbReference>
<evidence type="ECO:0000313" key="19">
    <source>
        <dbReference type="Proteomes" id="UP000223749"/>
    </source>
</evidence>
<comment type="cofactor">
    <cofactor evidence="15">
        <name>Zn(2+)</name>
        <dbReference type="ChEBI" id="CHEBI:29105"/>
    </cofactor>
    <text evidence="15">Binds 1 zinc ion.</text>
</comment>
<keyword evidence="6 15" id="KW-0479">Metal-binding</keyword>
<gene>
    <name evidence="18" type="ORF">CPT03_12865</name>
</gene>
<dbReference type="PROSITE" id="PS51257">
    <property type="entry name" value="PROKAR_LIPOPROTEIN"/>
    <property type="match status" value="1"/>
</dbReference>
<reference evidence="18 19" key="1">
    <citation type="submission" date="2017-10" db="EMBL/GenBank/DDBJ databases">
        <title>Whole genome of Pedobacter ginsengisoli T01R-27 isolated from tomato rhizosphere.</title>
        <authorList>
            <person name="Weon H.-Y."/>
            <person name="Lee S.A."/>
            <person name="Sang M.K."/>
            <person name="Song J."/>
        </authorList>
    </citation>
    <scope>NUCLEOTIDE SEQUENCE [LARGE SCALE GENOMIC DNA]</scope>
    <source>
        <strain evidence="18 19">T01R-27</strain>
    </source>
</reference>
<dbReference type="EC" id="3.4.15.5" evidence="12"/>
<feature type="domain" description="Peptidase M3A/M3B catalytic" evidence="17">
    <location>
        <begin position="264"/>
        <end position="709"/>
    </location>
</feature>
<dbReference type="NCBIfam" id="NF007624">
    <property type="entry name" value="PRK10280.1"/>
    <property type="match status" value="1"/>
</dbReference>
<dbReference type="GO" id="GO:0005829">
    <property type="term" value="C:cytosol"/>
    <property type="evidence" value="ECO:0007669"/>
    <property type="project" value="UniProtKB-ARBA"/>
</dbReference>